<dbReference type="AlphaFoldDB" id="A0A382MGJ7"/>
<keyword evidence="3" id="KW-0234">DNA repair</keyword>
<evidence type="ECO:0000259" key="5">
    <source>
        <dbReference type="PROSITE" id="PS50173"/>
    </source>
</evidence>
<dbReference type="SUPFAM" id="SSF100879">
    <property type="entry name" value="Lesion bypass DNA polymerase (Y-family), little finger domain"/>
    <property type="match status" value="1"/>
</dbReference>
<gene>
    <name evidence="6" type="ORF">METZ01_LOCUS300710</name>
</gene>
<sequence>MKGRPIVVLSNNDGCIITRSVEAKALGIKMGEPYFKVKKIIQKDNVEVFSSNYVLYGDISQRVMEILSGFAPEIEIYSIDEAFLGFNGFKNYELNTYCNYMREKIKKWVGIPVSIGLSGTKTLAKIANHLAKKNPHYAGVCILKNKSAIDRALRETEINDVWGIGRRLSIFLKKYNIRTAKDFIFLDRQWVRKNMGVVGEKIYFELQGISCLDLELLPSSKKSCCVSRSFNNPIEKLNYLEESISNYGARVAEKIREEKLVAQSMSIFVLTNHFNKREKQYSNSIRLQLPFPTNDSIKIVKKALEGIRKIYRSGYRYKKVGIILYELNKASEIRGLLDIDRAQSDSMMKTIDQINYRYGSSAIKLASEGIEKKWSMKREKVSPC</sequence>
<keyword evidence="1" id="KW-0227">DNA damage</keyword>
<feature type="domain" description="UmuC" evidence="5">
    <location>
        <begin position="1"/>
        <end position="165"/>
    </location>
</feature>
<dbReference type="InterPro" id="IPR001126">
    <property type="entry name" value="UmuC"/>
</dbReference>
<dbReference type="PANTHER" id="PTHR11076:SF34">
    <property type="entry name" value="PROTEIN UMUC"/>
    <property type="match status" value="1"/>
</dbReference>
<dbReference type="InterPro" id="IPR043502">
    <property type="entry name" value="DNA/RNA_pol_sf"/>
</dbReference>
<dbReference type="InterPro" id="IPR017961">
    <property type="entry name" value="DNA_pol_Y-fam_little_finger"/>
</dbReference>
<dbReference type="Pfam" id="PF11799">
    <property type="entry name" value="IMS_C"/>
    <property type="match status" value="1"/>
</dbReference>
<reference evidence="6" key="1">
    <citation type="submission" date="2018-05" db="EMBL/GenBank/DDBJ databases">
        <authorList>
            <person name="Lanie J.A."/>
            <person name="Ng W.-L."/>
            <person name="Kazmierczak K.M."/>
            <person name="Andrzejewski T.M."/>
            <person name="Davidsen T.M."/>
            <person name="Wayne K.J."/>
            <person name="Tettelin H."/>
            <person name="Glass J.I."/>
            <person name="Rusch D."/>
            <person name="Podicherti R."/>
            <person name="Tsui H.-C.T."/>
            <person name="Winkler M.E."/>
        </authorList>
    </citation>
    <scope>NUCLEOTIDE SEQUENCE</scope>
</reference>
<evidence type="ECO:0000256" key="2">
    <source>
        <dbReference type="ARBA" id="ARBA00023199"/>
    </source>
</evidence>
<dbReference type="CDD" id="cd01700">
    <property type="entry name" value="PolY_Pol_V_umuC"/>
    <property type="match status" value="1"/>
</dbReference>
<evidence type="ECO:0000256" key="3">
    <source>
        <dbReference type="ARBA" id="ARBA00023204"/>
    </source>
</evidence>
<name>A0A382MGJ7_9ZZZZ</name>
<feature type="non-terminal residue" evidence="6">
    <location>
        <position position="384"/>
    </location>
</feature>
<dbReference type="GO" id="GO:0009432">
    <property type="term" value="P:SOS response"/>
    <property type="evidence" value="ECO:0007669"/>
    <property type="project" value="UniProtKB-KW"/>
</dbReference>
<evidence type="ECO:0000313" key="6">
    <source>
        <dbReference type="EMBL" id="SVC47856.1"/>
    </source>
</evidence>
<organism evidence="6">
    <name type="scientific">marine metagenome</name>
    <dbReference type="NCBI Taxonomy" id="408172"/>
    <lineage>
        <taxon>unclassified sequences</taxon>
        <taxon>metagenomes</taxon>
        <taxon>ecological metagenomes</taxon>
    </lineage>
</organism>
<accession>A0A382MGJ7</accession>
<protein>
    <recommendedName>
        <fullName evidence="5">UmuC domain-containing protein</fullName>
    </recommendedName>
</protein>
<keyword evidence="2" id="KW-0741">SOS mutagenesis</keyword>
<dbReference type="PROSITE" id="PS50173">
    <property type="entry name" value="UMUC"/>
    <property type="match status" value="1"/>
</dbReference>
<dbReference type="Pfam" id="PF13438">
    <property type="entry name" value="DUF4113"/>
    <property type="match status" value="1"/>
</dbReference>
<dbReference type="InterPro" id="IPR025188">
    <property type="entry name" value="DUF4113"/>
</dbReference>
<dbReference type="Gene3D" id="3.30.70.270">
    <property type="match status" value="1"/>
</dbReference>
<dbReference type="EMBL" id="UINC01093431">
    <property type="protein sequence ID" value="SVC47856.1"/>
    <property type="molecule type" value="Genomic_DNA"/>
</dbReference>
<keyword evidence="4" id="KW-0742">SOS response</keyword>
<dbReference type="Pfam" id="PF00817">
    <property type="entry name" value="IMS"/>
    <property type="match status" value="1"/>
</dbReference>
<dbReference type="Gene3D" id="3.30.1490.100">
    <property type="entry name" value="DNA polymerase, Y-family, little finger domain"/>
    <property type="match status" value="1"/>
</dbReference>
<dbReference type="SUPFAM" id="SSF56672">
    <property type="entry name" value="DNA/RNA polymerases"/>
    <property type="match status" value="1"/>
</dbReference>
<dbReference type="InterPro" id="IPR050116">
    <property type="entry name" value="DNA_polymerase-Y"/>
</dbReference>
<dbReference type="InterPro" id="IPR036775">
    <property type="entry name" value="DNA_pol_Y-fam_lit_finger_sf"/>
</dbReference>
<dbReference type="GO" id="GO:0006281">
    <property type="term" value="P:DNA repair"/>
    <property type="evidence" value="ECO:0007669"/>
    <property type="project" value="UniProtKB-KW"/>
</dbReference>
<dbReference type="Gene3D" id="3.40.1170.60">
    <property type="match status" value="1"/>
</dbReference>
<dbReference type="InterPro" id="IPR043128">
    <property type="entry name" value="Rev_trsase/Diguanyl_cyclase"/>
</dbReference>
<dbReference type="GO" id="GO:0005829">
    <property type="term" value="C:cytosol"/>
    <property type="evidence" value="ECO:0007669"/>
    <property type="project" value="TreeGrafter"/>
</dbReference>
<evidence type="ECO:0000256" key="1">
    <source>
        <dbReference type="ARBA" id="ARBA00022763"/>
    </source>
</evidence>
<dbReference type="GO" id="GO:0042276">
    <property type="term" value="P:error-prone translesion synthesis"/>
    <property type="evidence" value="ECO:0007669"/>
    <property type="project" value="TreeGrafter"/>
</dbReference>
<dbReference type="GO" id="GO:0003684">
    <property type="term" value="F:damaged DNA binding"/>
    <property type="evidence" value="ECO:0007669"/>
    <property type="project" value="InterPro"/>
</dbReference>
<dbReference type="GO" id="GO:0003887">
    <property type="term" value="F:DNA-directed DNA polymerase activity"/>
    <property type="evidence" value="ECO:0007669"/>
    <property type="project" value="TreeGrafter"/>
</dbReference>
<dbReference type="PANTHER" id="PTHR11076">
    <property type="entry name" value="DNA REPAIR POLYMERASE UMUC / TRANSFERASE FAMILY MEMBER"/>
    <property type="match status" value="1"/>
</dbReference>
<dbReference type="Gene3D" id="1.10.150.20">
    <property type="entry name" value="5' to 3' exonuclease, C-terminal subdomain"/>
    <property type="match status" value="1"/>
</dbReference>
<proteinExistence type="predicted"/>
<evidence type="ECO:0000256" key="4">
    <source>
        <dbReference type="ARBA" id="ARBA00023236"/>
    </source>
</evidence>